<feature type="transmembrane region" description="Helical" evidence="15">
    <location>
        <begin position="76"/>
        <end position="95"/>
    </location>
</feature>
<dbReference type="CDD" id="cd18595">
    <property type="entry name" value="ABC_6TM_MRP1_2_3_6_D1_like"/>
    <property type="match status" value="1"/>
</dbReference>
<feature type="domain" description="ABC transporter" evidence="16">
    <location>
        <begin position="639"/>
        <end position="868"/>
    </location>
</feature>
<dbReference type="InterPro" id="IPR003439">
    <property type="entry name" value="ABC_transporter-like_ATP-bd"/>
</dbReference>
<evidence type="ECO:0000259" key="17">
    <source>
        <dbReference type="PROSITE" id="PS50929"/>
    </source>
</evidence>
<feature type="compositionally biased region" description="Acidic residues" evidence="14">
    <location>
        <begin position="931"/>
        <end position="947"/>
    </location>
</feature>
<keyword evidence="8" id="KW-0547">Nucleotide-binding</keyword>
<evidence type="ECO:0000256" key="6">
    <source>
        <dbReference type="ARBA" id="ARBA00022692"/>
    </source>
</evidence>
<dbReference type="PANTHER" id="PTHR24223:SF443">
    <property type="entry name" value="MULTIDRUG-RESISTANCE LIKE PROTEIN 1, ISOFORM I"/>
    <property type="match status" value="1"/>
</dbReference>
<dbReference type="InterPro" id="IPR017871">
    <property type="entry name" value="ABC_transporter-like_CS"/>
</dbReference>
<keyword evidence="10" id="KW-1278">Translocase</keyword>
<dbReference type="EMBL" id="JAGSYN010000139">
    <property type="protein sequence ID" value="KAG7663383.1"/>
    <property type="molecule type" value="Genomic_DNA"/>
</dbReference>
<evidence type="ECO:0000256" key="12">
    <source>
        <dbReference type="ARBA" id="ARBA00023136"/>
    </source>
</evidence>
<feature type="transmembrane region" description="Helical" evidence="15">
    <location>
        <begin position="359"/>
        <end position="380"/>
    </location>
</feature>
<evidence type="ECO:0000313" key="19">
    <source>
        <dbReference type="Proteomes" id="UP000694255"/>
    </source>
</evidence>
<evidence type="ECO:0000256" key="9">
    <source>
        <dbReference type="ARBA" id="ARBA00022840"/>
    </source>
</evidence>
<accession>A0A8J5QN46</accession>
<dbReference type="Proteomes" id="UP000694255">
    <property type="component" value="Unassembled WGS sequence"/>
</dbReference>
<feature type="transmembrane region" description="Helical" evidence="15">
    <location>
        <begin position="141"/>
        <end position="162"/>
    </location>
</feature>
<keyword evidence="12 15" id="KW-0472">Membrane</keyword>
<evidence type="ECO:0000256" key="14">
    <source>
        <dbReference type="SAM" id="MobiDB-lite"/>
    </source>
</evidence>
<dbReference type="InterPro" id="IPR056227">
    <property type="entry name" value="TMD0_ABC"/>
</dbReference>
<feature type="transmembrane region" description="Helical" evidence="15">
    <location>
        <begin position="115"/>
        <end position="135"/>
    </location>
</feature>
<dbReference type="GO" id="GO:0042592">
    <property type="term" value="P:homeostatic process"/>
    <property type="evidence" value="ECO:0007669"/>
    <property type="project" value="UniProtKB-ARBA"/>
</dbReference>
<comment type="subcellular location">
    <subcellularLocation>
        <location evidence="1">Vacuole membrane</location>
        <topology evidence="1">Multi-pass membrane protein</topology>
    </subcellularLocation>
</comment>
<protein>
    <submittedName>
        <fullName evidence="18">YCF1</fullName>
    </submittedName>
</protein>
<dbReference type="FunFam" id="1.20.1560.10:FF:000001">
    <property type="entry name" value="ATP-binding cassette subfamily C member 1"/>
    <property type="match status" value="1"/>
</dbReference>
<evidence type="ECO:0000256" key="10">
    <source>
        <dbReference type="ARBA" id="ARBA00022967"/>
    </source>
</evidence>
<name>A0A8J5QN46_9ASCO</name>
<dbReference type="PANTHER" id="PTHR24223">
    <property type="entry name" value="ATP-BINDING CASSETTE SUB-FAMILY C"/>
    <property type="match status" value="1"/>
</dbReference>
<proteinExistence type="inferred from homology"/>
<dbReference type="InterPro" id="IPR003593">
    <property type="entry name" value="AAA+_ATPase"/>
</dbReference>
<comment type="similarity">
    <text evidence="2">Belongs to the ABC transporter superfamily. ABCC family. Conjugate transporter (TC 3.A.1.208) subfamily.</text>
</comment>
<feature type="transmembrane region" description="Helical" evidence="15">
    <location>
        <begin position="1018"/>
        <end position="1042"/>
    </location>
</feature>
<evidence type="ECO:0000256" key="4">
    <source>
        <dbReference type="ARBA" id="ARBA00022553"/>
    </source>
</evidence>
<dbReference type="Pfam" id="PF00005">
    <property type="entry name" value="ABC_tran"/>
    <property type="match status" value="2"/>
</dbReference>
<dbReference type="OrthoDB" id="6500128at2759"/>
<dbReference type="PROSITE" id="PS50929">
    <property type="entry name" value="ABC_TM1F"/>
    <property type="match status" value="2"/>
</dbReference>
<dbReference type="PROSITE" id="PS50893">
    <property type="entry name" value="ABC_TRANSPORTER_2"/>
    <property type="match status" value="2"/>
</dbReference>
<feature type="transmembrane region" description="Helical" evidence="15">
    <location>
        <begin position="578"/>
        <end position="602"/>
    </location>
</feature>
<evidence type="ECO:0000256" key="3">
    <source>
        <dbReference type="ARBA" id="ARBA00022448"/>
    </source>
</evidence>
<evidence type="ECO:0000256" key="2">
    <source>
        <dbReference type="ARBA" id="ARBA00009726"/>
    </source>
</evidence>
<reference evidence="18 19" key="1">
    <citation type="journal article" date="2021" name="DNA Res.">
        <title>Genome analysis of Candida subhashii reveals its hybrid nature and dual mitochondrial genome conformations.</title>
        <authorList>
            <person name="Mixao V."/>
            <person name="Hegedusova E."/>
            <person name="Saus E."/>
            <person name="Pryszcz L.P."/>
            <person name="Cillingova A."/>
            <person name="Nosek J."/>
            <person name="Gabaldon T."/>
        </authorList>
    </citation>
    <scope>NUCLEOTIDE SEQUENCE [LARGE SCALE GENOMIC DNA]</scope>
    <source>
        <strain evidence="18 19">CBS 10753</strain>
    </source>
</reference>
<feature type="transmembrane region" description="Helical" evidence="15">
    <location>
        <begin position="463"/>
        <end position="481"/>
    </location>
</feature>
<gene>
    <name evidence="18" type="ORF">J8A68_003131</name>
</gene>
<keyword evidence="19" id="KW-1185">Reference proteome</keyword>
<dbReference type="InterPro" id="IPR011527">
    <property type="entry name" value="ABC1_TM_dom"/>
</dbReference>
<keyword evidence="6 15" id="KW-0812">Transmembrane</keyword>
<dbReference type="FunFam" id="3.40.50.300:FF:000565">
    <property type="entry name" value="ABC bile acid transporter"/>
    <property type="match status" value="1"/>
</dbReference>
<comment type="function">
    <text evidence="13">Cooperates for the ATP-dependent vacuolar transport of bilirubin and glutathione conjugates.</text>
</comment>
<dbReference type="SMART" id="SM00382">
    <property type="entry name" value="AAA"/>
    <property type="match status" value="2"/>
</dbReference>
<dbReference type="FunFam" id="3.40.50.300:FF:000450">
    <property type="entry name" value="ABC transporter C family member 2"/>
    <property type="match status" value="1"/>
</dbReference>
<organism evidence="18 19">
    <name type="scientific">[Candida] subhashii</name>
    <dbReference type="NCBI Taxonomy" id="561895"/>
    <lineage>
        <taxon>Eukaryota</taxon>
        <taxon>Fungi</taxon>
        <taxon>Dikarya</taxon>
        <taxon>Ascomycota</taxon>
        <taxon>Saccharomycotina</taxon>
        <taxon>Pichiomycetes</taxon>
        <taxon>Debaryomycetaceae</taxon>
        <taxon>Spathaspora</taxon>
    </lineage>
</organism>
<keyword evidence="3" id="KW-0813">Transport</keyword>
<evidence type="ECO:0000256" key="1">
    <source>
        <dbReference type="ARBA" id="ARBA00004128"/>
    </source>
</evidence>
<keyword evidence="4" id="KW-0597">Phosphoprotein</keyword>
<comment type="caution">
    <text evidence="18">The sequence shown here is derived from an EMBL/GenBank/DDBJ whole genome shotgun (WGS) entry which is preliminary data.</text>
</comment>
<feature type="domain" description="ABC transporter" evidence="16">
    <location>
        <begin position="1298"/>
        <end position="1544"/>
    </location>
</feature>
<keyword evidence="5" id="KW-0926">Vacuole</keyword>
<sequence length="1563" mass="175814">MEQIEVLSSGSTPGGSHQWDSFNPMLLSNTINDLILTQSKDNASTPFVNTSWFGCNSKEDGWGPLSPTYNDLTPCFLQGVLFAFASTSMILVGIYQLIYLRNKKITIGNRTGYNFYIKLLLVLLQFIFQIVLAASYGQVGIIRLALILNVIANAVAFGIHYLEQFKSNIPNGVLLFYWLFQILFNLGRITNLHLRHVLNNVFGIFIILSTVNSFIILIIEIVIPIQPISTKKLIHDSPYDRANVFSRITFDWMAGLMKKGYVQFLTERDLPLLPKKLRASTTSNAFDHYWNSQNAQKPSLTLAIAKAFGAQFMMGGIFKGLQDMLAFVQPQLLRLLIKFVSDYVDSAKAGNPIPLTRGFLIAISMFIVSVVQTACLHQYFERVFELGMKIKSSLTSVLFSKSLVLSNEARQEASTGDIVNLMSVDVQRLQDLVQNLQIIWSGPFQIVLCLVSLHGLIGNSMWAGVAIMIIMIPLNGAIARVQKRLQKTQMTFKDERSRLINEILNNIKSLKLYGWESPYLARLQHVRNDKELHNLKKMGIFMAFTNFTWNLAPFLVSCCTFAVYVWTQDKSLSTDLVFPALALFNLLSFPLAVVPMVITNIVEAQVAIGRLTKFLTGAELQADAVVRLPKAKKVGDDSVSITNGTFLWSKAKGEQNYKVALSNINLVAKKGELDCIVGRVGSGKSSIIQAILGDLYKLDGDVKVHGKVAYVSQVPWIMNGTVRENILFGHKYDPEFYRHVIKACALNVDLGILPKGDKTEVGEKGISLSGGQKARLSLARAVYARADVYLLDDPLSAVDEHVGRHLTDHVLGPHGLLKTKCRILSTNNIKVLSIADSVHMVSDGRLIESGTYDDIIKQENSKIRQLIESFGKKREESPSPSDEAAAAAARKKTTTEGELEEVKACDEINPQDLDSDSDFDCGSLRRASDVSLDEEEANIEQEEEDEDTKARKEHLEQGKVKWDVYREYAKACNPYNVLVFLFFALSSFVINVASNFWLKHWSEINTKYGYNPNIVKYLGVYFLLGIGFSLSSLIQNCFLWIFCTIHGSKKLHNSMAVSVLRAPMTFFETTPIGRILNRFSNDIYKVDEILGRVFNMFFSNAIKVFLTIVIICFSTWPFIFLVVPLGVLYIYYQQYYLRTSRELRRLDSVSRSPIFANFQESLVGVSIIRAYAKEDRFKYMNQIRVDRNMAAYHPAVNANRWLAVRLEFLGSIIILGAAGFSILTLKSGNLTPGLVGLSVSYALQITQSLNWIVRMTVEVETNIVSVERILEYSRLTPEAPEIIEDHRPPQDWPQQGEIKFENYSTKYRPELDLVLKDINLDIKPREKVGIVGRTGAGKSSITLALFRIIEKYGGSIVIDGIDTSTIGLYDLRHKLSIIPQDSQVFEGTIRSNLDPTDEYSDDQIWKVLELSHLKDHVIKMYEEDNEKEELENALHVKISEGGSNLSTGQRQLMCLGRVLLKLEHSNILVLDEATAAVDVETDQILQETIRSEFKDKTIITIAHRLNTILDSDRILVLDKGQVAEFDTPATLLKNKDSLFYSLCKQGGFVHDDDEEAVQLLLQE</sequence>
<feature type="transmembrane region" description="Helical" evidence="15">
    <location>
        <begin position="1104"/>
        <end position="1132"/>
    </location>
</feature>
<dbReference type="CDD" id="cd03244">
    <property type="entry name" value="ABCC_MRP_domain2"/>
    <property type="match status" value="1"/>
</dbReference>
<keyword evidence="11 15" id="KW-1133">Transmembrane helix</keyword>
<dbReference type="PROSITE" id="PS00211">
    <property type="entry name" value="ABC_TRANSPORTER_1"/>
    <property type="match status" value="1"/>
</dbReference>
<dbReference type="GO" id="GO:0042144">
    <property type="term" value="P:vacuole fusion, non-autophagic"/>
    <property type="evidence" value="ECO:0007669"/>
    <property type="project" value="UniProtKB-ARBA"/>
</dbReference>
<evidence type="ECO:0000259" key="16">
    <source>
        <dbReference type="PROSITE" id="PS50893"/>
    </source>
</evidence>
<dbReference type="FunFam" id="1.20.1560.10:FF:000020">
    <property type="entry name" value="ABC metal ion transporter"/>
    <property type="match status" value="1"/>
</dbReference>
<feature type="transmembrane region" description="Helical" evidence="15">
    <location>
        <begin position="201"/>
        <end position="223"/>
    </location>
</feature>
<dbReference type="RefSeq" id="XP_049263615.1">
    <property type="nucleotide sequence ID" value="XM_049406954.1"/>
</dbReference>
<evidence type="ECO:0000313" key="18">
    <source>
        <dbReference type="EMBL" id="KAG7663383.1"/>
    </source>
</evidence>
<evidence type="ECO:0000256" key="8">
    <source>
        <dbReference type="ARBA" id="ARBA00022741"/>
    </source>
</evidence>
<dbReference type="GeneID" id="73469932"/>
<dbReference type="Pfam" id="PF00664">
    <property type="entry name" value="ABC_membrane"/>
    <property type="match status" value="2"/>
</dbReference>
<feature type="transmembrane region" description="Helical" evidence="15">
    <location>
        <begin position="540"/>
        <end position="566"/>
    </location>
</feature>
<feature type="transmembrane region" description="Helical" evidence="15">
    <location>
        <begin position="975"/>
        <end position="998"/>
    </location>
</feature>
<dbReference type="GO" id="GO:0140359">
    <property type="term" value="F:ABC-type transporter activity"/>
    <property type="evidence" value="ECO:0007669"/>
    <property type="project" value="InterPro"/>
</dbReference>
<evidence type="ECO:0000256" key="13">
    <source>
        <dbReference type="ARBA" id="ARBA00053425"/>
    </source>
</evidence>
<dbReference type="CDD" id="cd03250">
    <property type="entry name" value="ABCC_MRP_domain1"/>
    <property type="match status" value="1"/>
</dbReference>
<feature type="domain" description="ABC transmembrane type-1" evidence="17">
    <location>
        <begin position="315"/>
        <end position="603"/>
    </location>
</feature>
<evidence type="ECO:0000256" key="7">
    <source>
        <dbReference type="ARBA" id="ARBA00022737"/>
    </source>
</evidence>
<feature type="transmembrane region" description="Helical" evidence="15">
    <location>
        <begin position="169"/>
        <end position="189"/>
    </location>
</feature>
<feature type="domain" description="ABC transmembrane type-1" evidence="17">
    <location>
        <begin position="978"/>
        <end position="1261"/>
    </location>
</feature>
<dbReference type="GO" id="GO:0005524">
    <property type="term" value="F:ATP binding"/>
    <property type="evidence" value="ECO:0007669"/>
    <property type="project" value="UniProtKB-KW"/>
</dbReference>
<evidence type="ECO:0000256" key="5">
    <source>
        <dbReference type="ARBA" id="ARBA00022554"/>
    </source>
</evidence>
<feature type="transmembrane region" description="Helical" evidence="15">
    <location>
        <begin position="1206"/>
        <end position="1225"/>
    </location>
</feature>
<dbReference type="CDD" id="cd18603">
    <property type="entry name" value="ABC_6TM_MRP1_2_3_6_D2_like"/>
    <property type="match status" value="1"/>
</dbReference>
<dbReference type="GO" id="GO:0000329">
    <property type="term" value="C:fungal-type vacuole membrane"/>
    <property type="evidence" value="ECO:0007669"/>
    <property type="project" value="UniProtKB-ARBA"/>
</dbReference>
<keyword evidence="7" id="KW-0677">Repeat</keyword>
<feature type="region of interest" description="Disordered" evidence="14">
    <location>
        <begin position="870"/>
        <end position="952"/>
    </location>
</feature>
<dbReference type="Pfam" id="PF24357">
    <property type="entry name" value="TMD0_ABC"/>
    <property type="match status" value="1"/>
</dbReference>
<dbReference type="GO" id="GO:0016887">
    <property type="term" value="F:ATP hydrolysis activity"/>
    <property type="evidence" value="ECO:0007669"/>
    <property type="project" value="InterPro"/>
</dbReference>
<dbReference type="InterPro" id="IPR050173">
    <property type="entry name" value="ABC_transporter_C-like"/>
</dbReference>
<evidence type="ECO:0000256" key="15">
    <source>
        <dbReference type="SAM" id="Phobius"/>
    </source>
</evidence>
<keyword evidence="9" id="KW-0067">ATP-binding</keyword>
<evidence type="ECO:0000256" key="11">
    <source>
        <dbReference type="ARBA" id="ARBA00022989"/>
    </source>
</evidence>